<comment type="caution">
    <text evidence="3">The sequence shown here is derived from an EMBL/GenBank/DDBJ whole genome shotgun (WGS) entry which is preliminary data.</text>
</comment>
<evidence type="ECO:0000256" key="1">
    <source>
        <dbReference type="SAM" id="MobiDB-lite"/>
    </source>
</evidence>
<dbReference type="InterPro" id="IPR027417">
    <property type="entry name" value="P-loop_NTPase"/>
</dbReference>
<organism evidence="3 4">
    <name type="scientific">Streptomyces mobaraensis</name>
    <name type="common">Streptoverticillium mobaraense</name>
    <dbReference type="NCBI Taxonomy" id="35621"/>
    <lineage>
        <taxon>Bacteria</taxon>
        <taxon>Bacillati</taxon>
        <taxon>Actinomycetota</taxon>
        <taxon>Actinomycetes</taxon>
        <taxon>Kitasatosporales</taxon>
        <taxon>Streptomycetaceae</taxon>
        <taxon>Streptomyces</taxon>
    </lineage>
</organism>
<gene>
    <name evidence="3" type="ORF">FRZ00_34875</name>
</gene>
<dbReference type="GO" id="GO:0003677">
    <property type="term" value="F:DNA binding"/>
    <property type="evidence" value="ECO:0007669"/>
    <property type="project" value="InterPro"/>
</dbReference>
<dbReference type="GO" id="GO:0016787">
    <property type="term" value="F:hydrolase activity"/>
    <property type="evidence" value="ECO:0007669"/>
    <property type="project" value="InterPro"/>
</dbReference>
<proteinExistence type="predicted"/>
<accession>A0A5N5VYM8</accession>
<dbReference type="SUPFAM" id="SSF52540">
    <property type="entry name" value="P-loop containing nucleoside triphosphate hydrolases"/>
    <property type="match status" value="1"/>
</dbReference>
<evidence type="ECO:0000313" key="3">
    <source>
        <dbReference type="EMBL" id="KAB7832328.1"/>
    </source>
</evidence>
<dbReference type="EMBL" id="VOKX01000147">
    <property type="protein sequence ID" value="KAB7832328.1"/>
    <property type="molecule type" value="Genomic_DNA"/>
</dbReference>
<protein>
    <recommendedName>
        <fullName evidence="2">Helicase/UvrB N-terminal domain-containing protein</fullName>
    </recommendedName>
</protein>
<dbReference type="Gene3D" id="3.40.50.300">
    <property type="entry name" value="P-loop containing nucleotide triphosphate hydrolases"/>
    <property type="match status" value="1"/>
</dbReference>
<feature type="domain" description="Helicase/UvrB N-terminal" evidence="2">
    <location>
        <begin position="6"/>
        <end position="69"/>
    </location>
</feature>
<dbReference type="AlphaFoldDB" id="A0A5N5VYM8"/>
<evidence type="ECO:0000259" key="2">
    <source>
        <dbReference type="Pfam" id="PF04851"/>
    </source>
</evidence>
<dbReference type="Pfam" id="PF04851">
    <property type="entry name" value="ResIII"/>
    <property type="match status" value="1"/>
</dbReference>
<sequence>MPVKGLFPHQVEAVDAVLRVLQTPVDGNMPAEGLRTQVIAATGSGKTLIAVEAARNLGARRVLILVPTKVARGVRARRGSYPGSVASAGERTPPPGTRAERARGRNTAGRPVGRCPCPGRRCRVLPGSAQGRTSGGRFIGHRIAGPVRWPRTRACLRPVVVRGAQRSSRSRIASVISSGASSAM</sequence>
<name>A0A5N5VYM8_STRMB</name>
<dbReference type="Proteomes" id="UP000327000">
    <property type="component" value="Unassembled WGS sequence"/>
</dbReference>
<dbReference type="RefSeq" id="WP_152266320.1">
    <property type="nucleotide sequence ID" value="NZ_VOKX01000147.1"/>
</dbReference>
<reference evidence="3 4" key="1">
    <citation type="journal article" date="2019" name="Microb. Cell Fact.">
        <title>Exploring novel herbicidin analogues by transcriptional regulator overexpression and MS/MS molecular networking.</title>
        <authorList>
            <person name="Shi Y."/>
            <person name="Gu R."/>
            <person name="Li Y."/>
            <person name="Wang X."/>
            <person name="Ren W."/>
            <person name="Li X."/>
            <person name="Wang L."/>
            <person name="Xie Y."/>
            <person name="Hong B."/>
        </authorList>
    </citation>
    <scope>NUCLEOTIDE SEQUENCE [LARGE SCALE GENOMIC DNA]</scope>
    <source>
        <strain evidence="3 4">US-43</strain>
    </source>
</reference>
<dbReference type="OrthoDB" id="9776021at2"/>
<evidence type="ECO:0000313" key="4">
    <source>
        <dbReference type="Proteomes" id="UP000327000"/>
    </source>
</evidence>
<dbReference type="GO" id="GO:0005524">
    <property type="term" value="F:ATP binding"/>
    <property type="evidence" value="ECO:0007669"/>
    <property type="project" value="InterPro"/>
</dbReference>
<feature type="region of interest" description="Disordered" evidence="1">
    <location>
        <begin position="77"/>
        <end position="112"/>
    </location>
</feature>
<dbReference type="InterPro" id="IPR006935">
    <property type="entry name" value="Helicase/UvrB_N"/>
</dbReference>
<keyword evidence="4" id="KW-1185">Reference proteome</keyword>